<keyword evidence="8" id="KW-0406">Ion transport</keyword>
<evidence type="ECO:0000256" key="2">
    <source>
        <dbReference type="ARBA" id="ARBA00022448"/>
    </source>
</evidence>
<evidence type="ECO:0000256" key="6">
    <source>
        <dbReference type="ARBA" id="ARBA00022958"/>
    </source>
</evidence>
<evidence type="ECO:0000256" key="3">
    <source>
        <dbReference type="ARBA" id="ARBA00022449"/>
    </source>
</evidence>
<name>A0ABW2A1G4_9GAMM</name>
<dbReference type="InterPro" id="IPR036721">
    <property type="entry name" value="RCK_C_sf"/>
</dbReference>
<evidence type="ECO:0000256" key="4">
    <source>
        <dbReference type="ARBA" id="ARBA00022519"/>
    </source>
</evidence>
<dbReference type="PROSITE" id="PS51202">
    <property type="entry name" value="RCK_C"/>
    <property type="match status" value="1"/>
</dbReference>
<evidence type="ECO:0000313" key="12">
    <source>
        <dbReference type="EMBL" id="MFC6671323.1"/>
    </source>
</evidence>
<dbReference type="Pfam" id="PF03471">
    <property type="entry name" value="CorC_HlyC"/>
    <property type="match status" value="1"/>
</dbReference>
<feature type="transmembrane region" description="Helical" evidence="10">
    <location>
        <begin position="6"/>
        <end position="24"/>
    </location>
</feature>
<keyword evidence="4" id="KW-0997">Cell inner membrane</keyword>
<keyword evidence="2" id="KW-0813">Transport</keyword>
<evidence type="ECO:0000313" key="13">
    <source>
        <dbReference type="Proteomes" id="UP001596422"/>
    </source>
</evidence>
<accession>A0ABW2A1G4</accession>
<comment type="caution">
    <text evidence="12">The sequence shown here is derived from an EMBL/GenBank/DDBJ whole genome shotgun (WGS) entry which is preliminary data.</text>
</comment>
<dbReference type="InterPro" id="IPR036318">
    <property type="entry name" value="FAD-bd_PCMH-like_sf"/>
</dbReference>
<feature type="domain" description="RCK C-terminal" evidence="11">
    <location>
        <begin position="214"/>
        <end position="295"/>
    </location>
</feature>
<protein>
    <submittedName>
        <fullName evidence="12">Potassium/proton antiporter</fullName>
    </submittedName>
</protein>
<keyword evidence="7 10" id="KW-1133">Transmembrane helix</keyword>
<dbReference type="SUPFAM" id="SSF56176">
    <property type="entry name" value="FAD-binding/transporter-associated domain-like"/>
    <property type="match status" value="1"/>
</dbReference>
<dbReference type="Gene3D" id="3.30.465.10">
    <property type="match status" value="1"/>
</dbReference>
<dbReference type="NCBIfam" id="NF003715">
    <property type="entry name" value="PRK05326.1-2"/>
    <property type="match status" value="1"/>
</dbReference>
<gene>
    <name evidence="12" type="ORF">ACFQDL_15530</name>
</gene>
<keyword evidence="4" id="KW-1003">Cell membrane</keyword>
<dbReference type="SUPFAM" id="SSF116726">
    <property type="entry name" value="TrkA C-terminal domain-like"/>
    <property type="match status" value="1"/>
</dbReference>
<evidence type="ECO:0000256" key="1">
    <source>
        <dbReference type="ARBA" id="ARBA00004651"/>
    </source>
</evidence>
<evidence type="ECO:0000256" key="8">
    <source>
        <dbReference type="ARBA" id="ARBA00023065"/>
    </source>
</evidence>
<feature type="transmembrane region" description="Helical" evidence="10">
    <location>
        <begin position="84"/>
        <end position="101"/>
    </location>
</feature>
<keyword evidence="9 10" id="KW-0472">Membrane</keyword>
<dbReference type="InterPro" id="IPR016169">
    <property type="entry name" value="FAD-bd_PCMH_sub2"/>
</dbReference>
<comment type="subcellular location">
    <subcellularLocation>
        <location evidence="1">Cell membrane</location>
        <topology evidence="1">Multi-pass membrane protein</topology>
    </subcellularLocation>
</comment>
<dbReference type="Pfam" id="PF02080">
    <property type="entry name" value="TrkA_C"/>
    <property type="match status" value="1"/>
</dbReference>
<feature type="transmembrane region" description="Helical" evidence="10">
    <location>
        <begin position="107"/>
        <end position="124"/>
    </location>
</feature>
<feature type="transmembrane region" description="Helical" evidence="10">
    <location>
        <begin position="31"/>
        <end position="48"/>
    </location>
</feature>
<dbReference type="InterPro" id="IPR005170">
    <property type="entry name" value="Transptr-assoc_dom"/>
</dbReference>
<evidence type="ECO:0000256" key="10">
    <source>
        <dbReference type="SAM" id="Phobius"/>
    </source>
</evidence>
<keyword evidence="13" id="KW-1185">Reference proteome</keyword>
<dbReference type="PANTHER" id="PTHR32507">
    <property type="entry name" value="NA(+)/H(+) ANTIPORTER 1"/>
    <property type="match status" value="1"/>
</dbReference>
<dbReference type="SMART" id="SM01091">
    <property type="entry name" value="CorC_HlyC"/>
    <property type="match status" value="1"/>
</dbReference>
<dbReference type="RefSeq" id="WP_379909834.1">
    <property type="nucleotide sequence ID" value="NZ_JBHSWE010000001.1"/>
</dbReference>
<feature type="transmembrane region" description="Helical" evidence="10">
    <location>
        <begin position="145"/>
        <end position="168"/>
    </location>
</feature>
<dbReference type="Gene3D" id="3.30.70.1450">
    <property type="entry name" value="Regulator of K+ conductance, C-terminal domain"/>
    <property type="match status" value="1"/>
</dbReference>
<dbReference type="InterPro" id="IPR006153">
    <property type="entry name" value="Cation/H_exchanger_TM"/>
</dbReference>
<evidence type="ECO:0000256" key="9">
    <source>
        <dbReference type="ARBA" id="ARBA00023136"/>
    </source>
</evidence>
<keyword evidence="6" id="KW-0630">Potassium</keyword>
<evidence type="ECO:0000256" key="5">
    <source>
        <dbReference type="ARBA" id="ARBA00022692"/>
    </source>
</evidence>
<evidence type="ECO:0000256" key="7">
    <source>
        <dbReference type="ARBA" id="ARBA00022989"/>
    </source>
</evidence>
<proteinExistence type="predicted"/>
<dbReference type="PANTHER" id="PTHR32507:SF7">
    <property type="entry name" value="K(+)_H(+) ANTIPORTER NHAP2"/>
    <property type="match status" value="1"/>
</dbReference>
<dbReference type="Pfam" id="PF00999">
    <property type="entry name" value="Na_H_Exchanger"/>
    <property type="match status" value="1"/>
</dbReference>
<dbReference type="Proteomes" id="UP001596422">
    <property type="component" value="Unassembled WGS sequence"/>
</dbReference>
<keyword evidence="5 10" id="KW-0812">Transmembrane</keyword>
<dbReference type="EMBL" id="JBHSWE010000001">
    <property type="protein sequence ID" value="MFC6671323.1"/>
    <property type="molecule type" value="Genomic_DNA"/>
</dbReference>
<dbReference type="InterPro" id="IPR006037">
    <property type="entry name" value="RCK_C"/>
</dbReference>
<feature type="transmembrane region" description="Helical" evidence="10">
    <location>
        <begin position="174"/>
        <end position="197"/>
    </location>
</feature>
<keyword evidence="3" id="KW-0050">Antiport</keyword>
<reference evidence="13" key="1">
    <citation type="journal article" date="2019" name="Int. J. Syst. Evol. Microbiol.">
        <title>The Global Catalogue of Microorganisms (GCM) 10K type strain sequencing project: providing services to taxonomists for standard genome sequencing and annotation.</title>
        <authorList>
            <consortium name="The Broad Institute Genomics Platform"/>
            <consortium name="The Broad Institute Genome Sequencing Center for Infectious Disease"/>
            <person name="Wu L."/>
            <person name="Ma J."/>
        </authorList>
    </citation>
    <scope>NUCLEOTIDE SEQUENCE [LARGE SCALE GENOMIC DNA]</scope>
    <source>
        <strain evidence="13">NBRC 111756</strain>
    </source>
</reference>
<sequence length="382" mass="40988">MLAQQFGIGALCGWLGGRALVFLVNRVDLVTALYPLLVTASGLVIFAGTNALGGSGFLAIYLAGVLLGNGRVRMMPAILQVHDGLAWLAQLCMFLILGLLVDPSQLLLIAPGCLLLAAVLILLARPLAAFGTLWPFKFNVREQGFIAWVGLRGAVPIVLALFPVMAGIEQATLLFNIAFVIVLVSLVIQGTSLAPVARLLKLEVPGHEEAHRRIPIDVPAVGEHELLLFRLSGERWLRPSPLSDLRLPPDSGIAAVFRDGQYLPPAPTTALQADDLIAVLARPDQIDALGHRFNAPHGPKHLAEMAFFGEFVLNGDAQLADVEQVYGIRVEQEDPQQTLSACIARHQHGHPVVGDSLMLGPVTLVVKEVEGDTVTRVGLKLH</sequence>
<organism evidence="12 13">
    <name type="scientific">Marinobacterium aestuariivivens</name>
    <dbReference type="NCBI Taxonomy" id="1698799"/>
    <lineage>
        <taxon>Bacteria</taxon>
        <taxon>Pseudomonadati</taxon>
        <taxon>Pseudomonadota</taxon>
        <taxon>Gammaproteobacteria</taxon>
        <taxon>Oceanospirillales</taxon>
        <taxon>Oceanospirillaceae</taxon>
        <taxon>Marinobacterium</taxon>
    </lineage>
</organism>
<evidence type="ECO:0000259" key="11">
    <source>
        <dbReference type="PROSITE" id="PS51202"/>
    </source>
</evidence>